<keyword evidence="16" id="KW-1185">Reference proteome</keyword>
<dbReference type="PROSITE" id="PS00261">
    <property type="entry name" value="GLYCO_HORMONE_BETA_1"/>
    <property type="match status" value="1"/>
</dbReference>
<evidence type="ECO:0000256" key="11">
    <source>
        <dbReference type="ARBA" id="ARBA00042045"/>
    </source>
</evidence>
<dbReference type="PROSITE" id="PS00689">
    <property type="entry name" value="GLYCO_HORMONE_BETA_2"/>
    <property type="match status" value="1"/>
</dbReference>
<feature type="chain" id="PRO_5042203561" description="Follitropin subunit beta" evidence="13">
    <location>
        <begin position="21"/>
        <end position="129"/>
    </location>
</feature>
<dbReference type="PANTHER" id="PTHR11515">
    <property type="entry name" value="GLYCOPROTEIN HORMONE BETA CHAIN"/>
    <property type="match status" value="1"/>
</dbReference>
<dbReference type="InterPro" id="IPR018245">
    <property type="entry name" value="Gonadotropin_bsu_CS"/>
</dbReference>
<dbReference type="AlphaFoldDB" id="A0AAD1THC1"/>
<organism evidence="15 16">
    <name type="scientific">Pelobates cultripes</name>
    <name type="common">Western spadefoot toad</name>
    <dbReference type="NCBI Taxonomy" id="61616"/>
    <lineage>
        <taxon>Eukaryota</taxon>
        <taxon>Metazoa</taxon>
        <taxon>Chordata</taxon>
        <taxon>Craniata</taxon>
        <taxon>Vertebrata</taxon>
        <taxon>Euteleostomi</taxon>
        <taxon>Amphibia</taxon>
        <taxon>Batrachia</taxon>
        <taxon>Anura</taxon>
        <taxon>Pelobatoidea</taxon>
        <taxon>Pelobatidae</taxon>
        <taxon>Pelobates</taxon>
    </lineage>
</organism>
<comment type="similarity">
    <text evidence="2 12">Belongs to the glycoprotein hormones subunit beta family.</text>
</comment>
<evidence type="ECO:0000256" key="2">
    <source>
        <dbReference type="ARBA" id="ARBA00006552"/>
    </source>
</evidence>
<dbReference type="GO" id="GO:0005615">
    <property type="term" value="C:extracellular space"/>
    <property type="evidence" value="ECO:0007669"/>
    <property type="project" value="TreeGrafter"/>
</dbReference>
<dbReference type="GO" id="GO:0016913">
    <property type="term" value="F:follicle-stimulating hormone activity"/>
    <property type="evidence" value="ECO:0007669"/>
    <property type="project" value="TreeGrafter"/>
</dbReference>
<keyword evidence="4 12" id="KW-0372">Hormone</keyword>
<dbReference type="SUPFAM" id="SSF57501">
    <property type="entry name" value="Cystine-knot cytokines"/>
    <property type="match status" value="1"/>
</dbReference>
<accession>A0AAD1THC1</accession>
<feature type="domain" description="Glycoprotein hormone subunit beta" evidence="14">
    <location>
        <begin position="19"/>
        <end position="122"/>
    </location>
</feature>
<evidence type="ECO:0000256" key="8">
    <source>
        <dbReference type="ARBA" id="ARBA00038691"/>
    </source>
</evidence>
<evidence type="ECO:0000256" key="1">
    <source>
        <dbReference type="ARBA" id="ARBA00004613"/>
    </source>
</evidence>
<evidence type="ECO:0000256" key="13">
    <source>
        <dbReference type="SAM" id="SignalP"/>
    </source>
</evidence>
<evidence type="ECO:0000313" key="15">
    <source>
        <dbReference type="EMBL" id="CAH2326136.1"/>
    </source>
</evidence>
<keyword evidence="5" id="KW-1015">Disulfide bond</keyword>
<dbReference type="GO" id="GO:0005737">
    <property type="term" value="C:cytoplasm"/>
    <property type="evidence" value="ECO:0007669"/>
    <property type="project" value="TreeGrafter"/>
</dbReference>
<dbReference type="Pfam" id="PF00007">
    <property type="entry name" value="Cys_knot"/>
    <property type="match status" value="1"/>
</dbReference>
<evidence type="ECO:0000256" key="9">
    <source>
        <dbReference type="ARBA" id="ARBA00040964"/>
    </source>
</evidence>
<evidence type="ECO:0000256" key="3">
    <source>
        <dbReference type="ARBA" id="ARBA00022525"/>
    </source>
</evidence>
<evidence type="ECO:0000256" key="5">
    <source>
        <dbReference type="ARBA" id="ARBA00023157"/>
    </source>
</evidence>
<evidence type="ECO:0000256" key="6">
    <source>
        <dbReference type="ARBA" id="ARBA00023180"/>
    </source>
</evidence>
<sequence>MEKLFLCMVALCSNMILCSTCELSNVTIALEKEECGVCITVNATWCSGYCHTKDPSMKPIFTTKVQRVCTYKEVIYETVKLPGCPDNVDPYYSYPVATECHCGQCDMETSDCTVRGLGPSYCTQRQEKE</sequence>
<name>A0AAD1THC1_PELCU</name>
<dbReference type="InterPro" id="IPR006208">
    <property type="entry name" value="Glyco_hormone_CN"/>
</dbReference>
<protein>
    <recommendedName>
        <fullName evidence="9">Follitropin subunit beta</fullName>
    </recommendedName>
    <alternativeName>
        <fullName evidence="10">Follicle-stimulating hormone beta subunit</fullName>
    </alternativeName>
    <alternativeName>
        <fullName evidence="11">Follitropin beta chain</fullName>
    </alternativeName>
</protein>
<evidence type="ECO:0000259" key="14">
    <source>
        <dbReference type="Pfam" id="PF00007"/>
    </source>
</evidence>
<evidence type="ECO:0000256" key="12">
    <source>
        <dbReference type="RuleBase" id="RU004069"/>
    </source>
</evidence>
<comment type="subunit">
    <text evidence="8">Heterodimer. The active follitropin is a heterodimer composed of an alpha chain/CGA shared with other hormones and a unique beta chain/FSHB shown here.</text>
</comment>
<dbReference type="InterPro" id="IPR029034">
    <property type="entry name" value="Cystine-knot_cytokine"/>
</dbReference>
<evidence type="ECO:0000313" key="16">
    <source>
        <dbReference type="Proteomes" id="UP001295444"/>
    </source>
</evidence>
<dbReference type="Gene3D" id="2.10.90.10">
    <property type="entry name" value="Cystine-knot cytokines"/>
    <property type="match status" value="1"/>
</dbReference>
<evidence type="ECO:0000256" key="10">
    <source>
        <dbReference type="ARBA" id="ARBA00041687"/>
    </source>
</evidence>
<keyword evidence="13" id="KW-0732">Signal</keyword>
<comment type="subcellular location">
    <subcellularLocation>
        <location evidence="1 12">Secreted</location>
    </subcellularLocation>
</comment>
<evidence type="ECO:0000256" key="4">
    <source>
        <dbReference type="ARBA" id="ARBA00022702"/>
    </source>
</evidence>
<dbReference type="FunFam" id="2.10.90.10:FF:000007">
    <property type="entry name" value="Luteinizing hormone beta subunit"/>
    <property type="match status" value="1"/>
</dbReference>
<comment type="function">
    <text evidence="7">Together with the alpha chain CGA constitutes follitropin, the follicle-stimulating hormone, and provides its biological specificity to the hormone heterodimer. Binds FSHR, a G protein-coupled receptor, on target cells to activate downstream signaling pathways. Follitropin is involved in follicle development and spermatogenesis in reproductive organs.</text>
</comment>
<dbReference type="InterPro" id="IPR001545">
    <property type="entry name" value="Gonadotropin_bsu"/>
</dbReference>
<dbReference type="SMART" id="SM00068">
    <property type="entry name" value="GHB"/>
    <property type="match status" value="1"/>
</dbReference>
<proteinExistence type="inferred from homology"/>
<dbReference type="Proteomes" id="UP001295444">
    <property type="component" value="Chromosome 12"/>
</dbReference>
<dbReference type="EMBL" id="OW240923">
    <property type="protein sequence ID" value="CAH2326136.1"/>
    <property type="molecule type" value="Genomic_DNA"/>
</dbReference>
<dbReference type="PANTHER" id="PTHR11515:SF17">
    <property type="entry name" value="FOLLITROPIN SUBUNIT BETA"/>
    <property type="match status" value="1"/>
</dbReference>
<dbReference type="CDD" id="cd00069">
    <property type="entry name" value="GHB_like"/>
    <property type="match status" value="1"/>
</dbReference>
<reference evidence="15" key="1">
    <citation type="submission" date="2022-03" db="EMBL/GenBank/DDBJ databases">
        <authorList>
            <person name="Alioto T."/>
            <person name="Alioto T."/>
            <person name="Gomez Garrido J."/>
        </authorList>
    </citation>
    <scope>NUCLEOTIDE SEQUENCE</scope>
</reference>
<evidence type="ECO:0000256" key="7">
    <source>
        <dbReference type="ARBA" id="ARBA00037318"/>
    </source>
</evidence>
<dbReference type="GO" id="GO:0042699">
    <property type="term" value="P:follicle-stimulating hormone signaling pathway"/>
    <property type="evidence" value="ECO:0007669"/>
    <property type="project" value="TreeGrafter"/>
</dbReference>
<keyword evidence="3" id="KW-0964">Secreted</keyword>
<feature type="signal peptide" evidence="13">
    <location>
        <begin position="1"/>
        <end position="20"/>
    </location>
</feature>
<keyword evidence="6" id="KW-0325">Glycoprotein</keyword>
<gene>
    <name evidence="15" type="ORF">PECUL_23A050861</name>
</gene>